<feature type="domain" description="Glucose-6-phosphate dehydrogenase C-terminal" evidence="8">
    <location>
        <begin position="192"/>
        <end position="490"/>
    </location>
</feature>
<dbReference type="Pfam" id="PF00479">
    <property type="entry name" value="G6PD_N"/>
    <property type="match status" value="1"/>
</dbReference>
<evidence type="ECO:0000256" key="6">
    <source>
        <dbReference type="HAMAP-Rule" id="MF_00966"/>
    </source>
</evidence>
<feature type="binding site" evidence="6">
    <location>
        <position position="218"/>
    </location>
    <ligand>
        <name>substrate</name>
    </ligand>
</feature>
<dbReference type="PANTHER" id="PTHR23429:SF0">
    <property type="entry name" value="GLUCOSE-6-PHOSPHATE 1-DEHYDROGENASE"/>
    <property type="match status" value="1"/>
</dbReference>
<dbReference type="PRINTS" id="PR00079">
    <property type="entry name" value="G6PDHDRGNASE"/>
</dbReference>
<dbReference type="InterPro" id="IPR036291">
    <property type="entry name" value="NAD(P)-bd_dom_sf"/>
</dbReference>
<evidence type="ECO:0000313" key="10">
    <source>
        <dbReference type="Proteomes" id="UP000501868"/>
    </source>
</evidence>
<comment type="pathway">
    <text evidence="1 6">Carbohydrate degradation; pentose phosphate pathway; D-ribulose 5-phosphate from D-glucose 6-phosphate (oxidative stage): step 1/3.</text>
</comment>
<dbReference type="SUPFAM" id="SSF51735">
    <property type="entry name" value="NAD(P)-binding Rossmann-fold domains"/>
    <property type="match status" value="1"/>
</dbReference>
<evidence type="ECO:0000256" key="3">
    <source>
        <dbReference type="ARBA" id="ARBA00022857"/>
    </source>
</evidence>
<keyword evidence="4 6" id="KW-0560">Oxidoreductase</keyword>
<dbReference type="AlphaFoldDB" id="A0A6H1P703"/>
<keyword evidence="3 6" id="KW-0521">NADP</keyword>
<feature type="binding site" evidence="6">
    <location>
        <begin position="10"/>
        <end position="17"/>
    </location>
    <ligand>
        <name>NADP(+)</name>
        <dbReference type="ChEBI" id="CHEBI:58349"/>
    </ligand>
</feature>
<proteinExistence type="inferred from homology"/>
<evidence type="ECO:0000256" key="4">
    <source>
        <dbReference type="ARBA" id="ARBA00023002"/>
    </source>
</evidence>
<feature type="binding site" evidence="6">
    <location>
        <position position="347"/>
    </location>
    <ligand>
        <name>substrate</name>
    </ligand>
</feature>
<dbReference type="Proteomes" id="UP000501868">
    <property type="component" value="Chromosome"/>
</dbReference>
<feature type="binding site" evidence="6">
    <location>
        <position position="150"/>
    </location>
    <ligand>
        <name>NADP(+)</name>
        <dbReference type="ChEBI" id="CHEBI:58349"/>
    </ligand>
</feature>
<dbReference type="Pfam" id="PF02781">
    <property type="entry name" value="G6PD_C"/>
    <property type="match status" value="1"/>
</dbReference>
<dbReference type="PANTHER" id="PTHR23429">
    <property type="entry name" value="GLUCOSE-6-PHOSPHATE 1-DEHYDROGENASE G6PD"/>
    <property type="match status" value="1"/>
</dbReference>
<dbReference type="GO" id="GO:0005829">
    <property type="term" value="C:cytosol"/>
    <property type="evidence" value="ECO:0007669"/>
    <property type="project" value="TreeGrafter"/>
</dbReference>
<dbReference type="SUPFAM" id="SSF55347">
    <property type="entry name" value="Glyceraldehyde-3-phosphate dehydrogenase-like, C-terminal domain"/>
    <property type="match status" value="1"/>
</dbReference>
<feature type="binding site" evidence="6">
    <location>
        <position position="44"/>
    </location>
    <ligand>
        <name>NADP(+)</name>
        <dbReference type="ChEBI" id="CHEBI:58349"/>
    </ligand>
</feature>
<feature type="binding site" evidence="6">
    <location>
        <position position="237"/>
    </location>
    <ligand>
        <name>substrate</name>
    </ligand>
</feature>
<comment type="catalytic activity">
    <reaction evidence="6">
        <text>D-glucose 6-phosphate + NADP(+) = 6-phospho-D-glucono-1,5-lactone + NADPH + H(+)</text>
        <dbReference type="Rhea" id="RHEA:15841"/>
        <dbReference type="ChEBI" id="CHEBI:15378"/>
        <dbReference type="ChEBI" id="CHEBI:57783"/>
        <dbReference type="ChEBI" id="CHEBI:57955"/>
        <dbReference type="ChEBI" id="CHEBI:58349"/>
        <dbReference type="ChEBI" id="CHEBI:61548"/>
        <dbReference type="EC" id="1.1.1.49"/>
    </reaction>
</comment>
<dbReference type="Gene3D" id="3.30.360.10">
    <property type="entry name" value="Dihydrodipicolinate Reductase, domain 2"/>
    <property type="match status" value="1"/>
</dbReference>
<dbReference type="GO" id="GO:0004345">
    <property type="term" value="F:glucose-6-phosphate dehydrogenase activity"/>
    <property type="evidence" value="ECO:0007669"/>
    <property type="project" value="UniProtKB-UniRule"/>
</dbReference>
<protein>
    <recommendedName>
        <fullName evidence="6">Glucose-6-phosphate 1-dehydrogenase</fullName>
        <shortName evidence="6">G6PD</shortName>
        <ecNumber evidence="6">1.1.1.49</ecNumber>
    </recommendedName>
</protein>
<feature type="binding site" evidence="6">
    <location>
        <position position="180"/>
    </location>
    <ligand>
        <name>substrate</name>
    </ligand>
</feature>
<reference evidence="9 10" key="2">
    <citation type="submission" date="2020-04" db="EMBL/GenBank/DDBJ databases">
        <authorList>
            <person name="Fomenkov A."/>
            <person name="Anton B.P."/>
            <person name="Roberts R.J."/>
        </authorList>
    </citation>
    <scope>NUCLEOTIDE SEQUENCE [LARGE SCALE GENOMIC DNA]</scope>
    <source>
        <strain evidence="9 10">S2</strain>
    </source>
</reference>
<dbReference type="GO" id="GO:0050661">
    <property type="term" value="F:NADP binding"/>
    <property type="evidence" value="ECO:0007669"/>
    <property type="project" value="UniProtKB-UniRule"/>
</dbReference>
<evidence type="ECO:0000256" key="2">
    <source>
        <dbReference type="ARBA" id="ARBA00022526"/>
    </source>
</evidence>
<evidence type="ECO:0000256" key="5">
    <source>
        <dbReference type="ARBA" id="ARBA00023277"/>
    </source>
</evidence>
<evidence type="ECO:0000256" key="1">
    <source>
        <dbReference type="ARBA" id="ARBA00004937"/>
    </source>
</evidence>
<sequence>MESMTFVLFGATGDLAKRKIFPALYNLYIDKKLPQPVSIIGLGRGELSHDDFQEKVKESILTFSRRLEHDVTEMGEFVEAFRYSRLDANKIEDYQKLLQVVKQREEELQIAENRLFYLSVAPEFFDLISLNIKNSGLGATSGWKRLIIEKPFGHDLQSARELNAKLSQAFDEEEIYRIDHYLGKPMVQNLDALEFANPILQSIWNKDHIANVQITASETVGVEKRAGYYDHAGAIRDMVQNHMMQLLMITAMDLPYKINATEIRNEKRKVMEALRHIGKEDVQAHIVRGQYISGEIVGKPVIGYKEEPGVDPSSQTDTFVAARLWIDNPFWSGVPFYIRTGKRMKDKSTRIVIEFKNSLKLLYKHNQQNVEPNLLIIEISPKENVSLQLNSKNPLNNGKIEPVRINFSCEDVENFSSGVPEAYERLIYDAFIGDSTFFAHWKEVELSWEWVQQILNAFEENMLPLHEYRSGSYGPDAADSLLSENGFKWWLDEEIQQNREPEHLKTQMSRRI</sequence>
<dbReference type="GO" id="GO:0006006">
    <property type="term" value="P:glucose metabolic process"/>
    <property type="evidence" value="ECO:0007669"/>
    <property type="project" value="UniProtKB-KW"/>
</dbReference>
<comment type="similarity">
    <text evidence="6">Belongs to the glucose-6-phosphate dehydrogenase family.</text>
</comment>
<name>A0A6H1P703_PRIMG</name>
<dbReference type="EC" id="1.1.1.49" evidence="6"/>
<evidence type="ECO:0000313" key="9">
    <source>
        <dbReference type="EMBL" id="QIZ09212.1"/>
    </source>
</evidence>
<dbReference type="PIRSF" id="PIRSF000110">
    <property type="entry name" value="G6PD"/>
    <property type="match status" value="1"/>
</dbReference>
<dbReference type="HAMAP" id="MF_00966">
    <property type="entry name" value="G6PD"/>
    <property type="match status" value="1"/>
</dbReference>
<reference evidence="9 10" key="1">
    <citation type="submission" date="2020-04" db="EMBL/GenBank/DDBJ databases">
        <title>Genome-Wide Identification of 5-Methylcytosine Sites in Bacterial Genomes By High-Throughput Sequencing of MspJI Restriction Fragments.</title>
        <authorList>
            <person name="Wu V."/>
        </authorList>
    </citation>
    <scope>NUCLEOTIDE SEQUENCE [LARGE SCALE GENOMIC DNA]</scope>
    <source>
        <strain evidence="9 10">S2</strain>
    </source>
</reference>
<feature type="active site" description="Proton acceptor" evidence="6">
    <location>
        <position position="242"/>
    </location>
</feature>
<feature type="binding site" evidence="6">
    <location>
        <position position="184"/>
    </location>
    <ligand>
        <name>substrate</name>
    </ligand>
</feature>
<dbReference type="GO" id="GO:0009051">
    <property type="term" value="P:pentose-phosphate shunt, oxidative branch"/>
    <property type="evidence" value="ECO:0007669"/>
    <property type="project" value="TreeGrafter"/>
</dbReference>
<dbReference type="NCBIfam" id="TIGR00871">
    <property type="entry name" value="zwf"/>
    <property type="match status" value="1"/>
</dbReference>
<feature type="domain" description="Glucose-6-phosphate dehydrogenase NAD-binding" evidence="7">
    <location>
        <begin position="7"/>
        <end position="189"/>
    </location>
</feature>
<dbReference type="InterPro" id="IPR022675">
    <property type="entry name" value="G6P_DH_C"/>
</dbReference>
<evidence type="ECO:0000259" key="7">
    <source>
        <dbReference type="Pfam" id="PF00479"/>
    </source>
</evidence>
<dbReference type="EMBL" id="CP051128">
    <property type="protein sequence ID" value="QIZ09212.1"/>
    <property type="molecule type" value="Genomic_DNA"/>
</dbReference>
<comment type="function">
    <text evidence="6">Catalyzes the oxidation of glucose 6-phosphate to 6-phosphogluconolactone.</text>
</comment>
<keyword evidence="5 6" id="KW-0119">Carbohydrate metabolism</keyword>
<keyword evidence="2 6" id="KW-0313">Glucose metabolism</keyword>
<evidence type="ECO:0000259" key="8">
    <source>
        <dbReference type="Pfam" id="PF02781"/>
    </source>
</evidence>
<accession>A0A6H1P703</accession>
<gene>
    <name evidence="6" type="primary">zwf</name>
    <name evidence="9" type="ORF">HFZ78_22970</name>
</gene>
<dbReference type="Gene3D" id="3.40.50.720">
    <property type="entry name" value="NAD(P)-binding Rossmann-like Domain"/>
    <property type="match status" value="1"/>
</dbReference>
<dbReference type="UniPathway" id="UPA00115">
    <property type="reaction ID" value="UER00408"/>
</dbReference>
<dbReference type="InterPro" id="IPR001282">
    <property type="entry name" value="G6P_DH"/>
</dbReference>
<dbReference type="InterPro" id="IPR022674">
    <property type="entry name" value="G6P_DH_NAD-bd"/>
</dbReference>
<comment type="caution">
    <text evidence="6">Lacks conserved residue(s) required for the propagation of feature annotation.</text>
</comment>
<organism evidence="9 10">
    <name type="scientific">Priestia megaterium</name>
    <name type="common">Bacillus megaterium</name>
    <dbReference type="NCBI Taxonomy" id="1404"/>
    <lineage>
        <taxon>Bacteria</taxon>
        <taxon>Bacillati</taxon>
        <taxon>Bacillota</taxon>
        <taxon>Bacilli</taxon>
        <taxon>Bacillales</taxon>
        <taxon>Bacillaceae</taxon>
        <taxon>Priestia</taxon>
    </lineage>
</organism>
<feature type="binding site" evidence="6">
    <location>
        <position position="342"/>
    </location>
    <ligand>
        <name>substrate</name>
    </ligand>
</feature>